<comment type="subcellular location">
    <subcellularLocation>
        <location evidence="1">Cell membrane</location>
        <topology evidence="1">Multi-pass membrane protein</topology>
    </subcellularLocation>
</comment>
<evidence type="ECO:0000313" key="9">
    <source>
        <dbReference type="Proteomes" id="UP000674416"/>
    </source>
</evidence>
<keyword evidence="4 6" id="KW-1133">Transmembrane helix</keyword>
<dbReference type="EMBL" id="JAFDST010000002">
    <property type="protein sequence ID" value="MBP1081334.1"/>
    <property type="molecule type" value="Genomic_DNA"/>
</dbReference>
<keyword evidence="9" id="KW-1185">Reference proteome</keyword>
<dbReference type="InterPro" id="IPR019264">
    <property type="entry name" value="DUF2179"/>
</dbReference>
<evidence type="ECO:0000256" key="4">
    <source>
        <dbReference type="ARBA" id="ARBA00022989"/>
    </source>
</evidence>
<dbReference type="PANTHER" id="PTHR33545:SF9">
    <property type="entry name" value="UPF0750 MEMBRANE PROTEIN YITE"/>
    <property type="match status" value="1"/>
</dbReference>
<gene>
    <name evidence="8" type="ORF">JOC74_001827</name>
</gene>
<organism evidence="8 9">
    <name type="scientific">Bacillus capparidis</name>
    <dbReference type="NCBI Taxonomy" id="1840411"/>
    <lineage>
        <taxon>Bacteria</taxon>
        <taxon>Bacillati</taxon>
        <taxon>Bacillota</taxon>
        <taxon>Bacilli</taxon>
        <taxon>Bacillales</taxon>
        <taxon>Bacillaceae</taxon>
        <taxon>Bacillus</taxon>
    </lineage>
</organism>
<feature type="transmembrane region" description="Helical" evidence="6">
    <location>
        <begin position="34"/>
        <end position="52"/>
    </location>
</feature>
<dbReference type="CDD" id="cd16380">
    <property type="entry name" value="YitT_C"/>
    <property type="match status" value="1"/>
</dbReference>
<feature type="domain" description="DUF2179" evidence="7">
    <location>
        <begin position="241"/>
        <end position="295"/>
    </location>
</feature>
<keyword evidence="2" id="KW-1003">Cell membrane</keyword>
<name>A0ABS4CUU9_9BACI</name>
<accession>A0ABS4CUU9</accession>
<dbReference type="Pfam" id="PF02588">
    <property type="entry name" value="YitT_membrane"/>
    <property type="match status" value="1"/>
</dbReference>
<sequence>MSSDVILPNGDLLTRKKDILMVKKVLHLDVFRDYLYIFVGSAIVAVTFNVFLLPNHIAAGGISGISTIMESFGFEAAFVQWGLNIPLFIAGFYVLGGKYGLKTLAGSIFLPFIVYMSKDLGRATHNELLAAIFGGVGVGIGIGLVFLGKGSTGGTALAAQIIHKYTGLTLGTCLAFIDGLIVLSAAFVFNLEQALFAMIGVYVSSKTIDIVQVGFNRSKMAMIITNEEAAVRDAVLHRIDRGITKISAQGGYTDDERPILMCAVGQAEFTKLKHLVKSIDESAFVIAMDAAEVLGEGFKRA</sequence>
<evidence type="ECO:0000259" key="7">
    <source>
        <dbReference type="Pfam" id="PF10035"/>
    </source>
</evidence>
<evidence type="ECO:0000256" key="6">
    <source>
        <dbReference type="SAM" id="Phobius"/>
    </source>
</evidence>
<feature type="transmembrane region" description="Helical" evidence="6">
    <location>
        <begin position="72"/>
        <end position="93"/>
    </location>
</feature>
<feature type="transmembrane region" description="Helical" evidence="6">
    <location>
        <begin position="168"/>
        <end position="189"/>
    </location>
</feature>
<feature type="transmembrane region" description="Helical" evidence="6">
    <location>
        <begin position="128"/>
        <end position="148"/>
    </location>
</feature>
<dbReference type="PANTHER" id="PTHR33545">
    <property type="entry name" value="UPF0750 MEMBRANE PROTEIN YITT-RELATED"/>
    <property type="match status" value="1"/>
</dbReference>
<evidence type="ECO:0000256" key="1">
    <source>
        <dbReference type="ARBA" id="ARBA00004651"/>
    </source>
</evidence>
<proteinExistence type="predicted"/>
<keyword evidence="5 6" id="KW-0472">Membrane</keyword>
<keyword evidence="3 6" id="KW-0812">Transmembrane</keyword>
<evidence type="ECO:0000256" key="5">
    <source>
        <dbReference type="ARBA" id="ARBA00023136"/>
    </source>
</evidence>
<evidence type="ECO:0000256" key="3">
    <source>
        <dbReference type="ARBA" id="ARBA00022692"/>
    </source>
</evidence>
<dbReference type="Pfam" id="PF10035">
    <property type="entry name" value="DUF2179"/>
    <property type="match status" value="1"/>
</dbReference>
<dbReference type="InterPro" id="IPR051461">
    <property type="entry name" value="UPF0750_membrane"/>
</dbReference>
<dbReference type="InterPro" id="IPR015867">
    <property type="entry name" value="N-reg_PII/ATP_PRibTrfase_C"/>
</dbReference>
<comment type="caution">
    <text evidence="8">The sequence shown here is derived from an EMBL/GenBank/DDBJ whole genome shotgun (WGS) entry which is preliminary data.</text>
</comment>
<evidence type="ECO:0000256" key="2">
    <source>
        <dbReference type="ARBA" id="ARBA00022475"/>
    </source>
</evidence>
<reference evidence="8 9" key="1">
    <citation type="submission" date="2021-01" db="EMBL/GenBank/DDBJ databases">
        <title>Genomic Encyclopedia of Type Strains, Phase IV (KMG-IV): sequencing the most valuable type-strain genomes for metagenomic binning, comparative biology and taxonomic classification.</title>
        <authorList>
            <person name="Goeker M."/>
        </authorList>
    </citation>
    <scope>NUCLEOTIDE SEQUENCE [LARGE SCALE GENOMIC DNA]</scope>
    <source>
        <strain evidence="8 9">DSM 103394</strain>
    </source>
</reference>
<dbReference type="Proteomes" id="UP000674416">
    <property type="component" value="Unassembled WGS sequence"/>
</dbReference>
<dbReference type="PIRSF" id="PIRSF006483">
    <property type="entry name" value="Membrane_protein_YitT"/>
    <property type="match status" value="1"/>
</dbReference>
<evidence type="ECO:0000313" key="8">
    <source>
        <dbReference type="EMBL" id="MBP1081334.1"/>
    </source>
</evidence>
<dbReference type="InterPro" id="IPR003740">
    <property type="entry name" value="YitT"/>
</dbReference>
<protein>
    <submittedName>
        <fullName evidence="8">Uncharacterized membrane-anchored protein YitT (DUF2179 family)</fullName>
    </submittedName>
</protein>
<dbReference type="Gene3D" id="3.30.70.120">
    <property type="match status" value="1"/>
</dbReference>